<protein>
    <submittedName>
        <fullName evidence="1">Uncharacterized protein</fullName>
    </submittedName>
</protein>
<dbReference type="EMBL" id="VIBQ01000036">
    <property type="protein sequence ID" value="KAB8437402.1"/>
    <property type="molecule type" value="Genomic_DNA"/>
</dbReference>
<evidence type="ECO:0000313" key="1">
    <source>
        <dbReference type="EMBL" id="KAB8437402.1"/>
    </source>
</evidence>
<sequence length="96" mass="10356">MYTSQFHKAPRLPPARNLRVKASCCHVASSHGVGCQSHQEAAQQGCKSAGPGSYEDQDGCAHVHVHHPRFILYVGQGKPCVDDTVMSDAIGEDEPE</sequence>
<keyword evidence="2" id="KW-1185">Reference proteome</keyword>
<dbReference type="AlphaFoldDB" id="A0A5N6L0C6"/>
<comment type="caution">
    <text evidence="1">The sequence shown here is derived from an EMBL/GenBank/DDBJ whole genome shotgun (WGS) entry which is preliminary data.</text>
</comment>
<organism evidence="1 2">
    <name type="scientific">Carpinus fangiana</name>
    <dbReference type="NCBI Taxonomy" id="176857"/>
    <lineage>
        <taxon>Eukaryota</taxon>
        <taxon>Viridiplantae</taxon>
        <taxon>Streptophyta</taxon>
        <taxon>Embryophyta</taxon>
        <taxon>Tracheophyta</taxon>
        <taxon>Spermatophyta</taxon>
        <taxon>Magnoliopsida</taxon>
        <taxon>eudicotyledons</taxon>
        <taxon>Gunneridae</taxon>
        <taxon>Pentapetalae</taxon>
        <taxon>rosids</taxon>
        <taxon>fabids</taxon>
        <taxon>Fagales</taxon>
        <taxon>Betulaceae</taxon>
        <taxon>Carpinus</taxon>
    </lineage>
</organism>
<dbReference type="Proteomes" id="UP000327013">
    <property type="component" value="Unassembled WGS sequence"/>
</dbReference>
<proteinExistence type="predicted"/>
<name>A0A5N6L0C6_9ROSI</name>
<gene>
    <name evidence="1" type="ORF">FH972_025080</name>
</gene>
<accession>A0A5N6L0C6</accession>
<evidence type="ECO:0000313" key="2">
    <source>
        <dbReference type="Proteomes" id="UP000327013"/>
    </source>
</evidence>
<reference evidence="1 2" key="1">
    <citation type="submission" date="2019-06" db="EMBL/GenBank/DDBJ databases">
        <title>A chromosomal-level reference genome of Carpinus fangiana (Coryloideae, Betulaceae).</title>
        <authorList>
            <person name="Yang X."/>
            <person name="Wang Z."/>
            <person name="Zhang L."/>
            <person name="Hao G."/>
            <person name="Liu J."/>
            <person name="Yang Y."/>
        </authorList>
    </citation>
    <scope>NUCLEOTIDE SEQUENCE [LARGE SCALE GENOMIC DNA]</scope>
    <source>
        <strain evidence="1">Cfa_2016G</strain>
        <tissue evidence="1">Leaf</tissue>
    </source>
</reference>